<evidence type="ECO:0000256" key="5">
    <source>
        <dbReference type="ARBA" id="ARBA00023163"/>
    </source>
</evidence>
<comment type="similarity">
    <text evidence="2 8">Belongs to the Mediator complex subunit 4 family.</text>
</comment>
<keyword evidence="9" id="KW-1133">Transmembrane helix</keyword>
<evidence type="ECO:0000256" key="6">
    <source>
        <dbReference type="ARBA" id="ARBA00023242"/>
    </source>
</evidence>
<evidence type="ECO:0000256" key="7">
    <source>
        <dbReference type="ARBA" id="ARBA00031257"/>
    </source>
</evidence>
<keyword evidence="6 8" id="KW-0539">Nucleus</keyword>
<keyword evidence="5 8" id="KW-0804">Transcription</keyword>
<dbReference type="GO" id="GO:0016592">
    <property type="term" value="C:mediator complex"/>
    <property type="evidence" value="ECO:0007669"/>
    <property type="project" value="InterPro"/>
</dbReference>
<evidence type="ECO:0000256" key="9">
    <source>
        <dbReference type="SAM" id="Phobius"/>
    </source>
</evidence>
<organism evidence="10">
    <name type="scientific">Trichuris suis</name>
    <name type="common">pig whipworm</name>
    <dbReference type="NCBI Taxonomy" id="68888"/>
    <lineage>
        <taxon>Eukaryota</taxon>
        <taxon>Metazoa</taxon>
        <taxon>Ecdysozoa</taxon>
        <taxon>Nematoda</taxon>
        <taxon>Enoplea</taxon>
        <taxon>Dorylaimia</taxon>
        <taxon>Trichinellida</taxon>
        <taxon>Trichuridae</taxon>
        <taxon>Trichuris</taxon>
    </lineage>
</organism>
<feature type="non-terminal residue" evidence="10">
    <location>
        <position position="1"/>
    </location>
</feature>
<name>A0A085N4L8_9BILA</name>
<keyword evidence="9" id="KW-0812">Transmembrane</keyword>
<accession>A0A085N4L8</accession>
<comment type="function">
    <text evidence="8">Component of the Mediator complex, a coactivator involved in the regulated transcription of nearly all RNA polymerase II-dependent genes. Mediator functions as a bridge to convey information from gene-specific regulatory proteins to the basal RNA polymerase II transcription machinery. Mediator is recruited to promoters by direct interactions with regulatory proteins and serves as a scaffold for the assembly of a functional preinitiation complex with RNA polymerase II and the general transcription factors.</text>
</comment>
<dbReference type="GO" id="GO:0003712">
    <property type="term" value="F:transcription coregulator activity"/>
    <property type="evidence" value="ECO:0007669"/>
    <property type="project" value="InterPro"/>
</dbReference>
<gene>
    <name evidence="8" type="primary">MED4</name>
    <name evidence="10" type="ORF">M514_04359</name>
</gene>
<feature type="transmembrane region" description="Helical" evidence="9">
    <location>
        <begin position="21"/>
        <end position="39"/>
    </location>
</feature>
<feature type="non-terminal residue" evidence="10">
    <location>
        <position position="423"/>
    </location>
</feature>
<dbReference type="Pfam" id="PF10018">
    <property type="entry name" value="Med4"/>
    <property type="match status" value="1"/>
</dbReference>
<keyword evidence="4 8" id="KW-0805">Transcription regulation</keyword>
<comment type="subcellular location">
    <subcellularLocation>
        <location evidence="1 8">Nucleus</location>
    </subcellularLocation>
</comment>
<evidence type="ECO:0000256" key="8">
    <source>
        <dbReference type="RuleBase" id="RU364141"/>
    </source>
</evidence>
<dbReference type="PANTHER" id="PTHR13208">
    <property type="entry name" value="MEDIATOR OF RNA POLYMERASE II TRANSCRIPTION SUBUNIT 4"/>
    <property type="match status" value="1"/>
</dbReference>
<comment type="subunit">
    <text evidence="8">Component of the Mediator complex.</text>
</comment>
<dbReference type="EMBL" id="KL367556">
    <property type="protein sequence ID" value="KFD64414.1"/>
    <property type="molecule type" value="Genomic_DNA"/>
</dbReference>
<evidence type="ECO:0000313" key="10">
    <source>
        <dbReference type="EMBL" id="KFD64414.1"/>
    </source>
</evidence>
<sequence>FLNEVIERGISNSACESKLLLYIRVAVNAFLLCFLVFWLKTTCMEIPKRTNDILSVKTQINDVINDLDLICRVMAEFVTMPKEQRRFGTMLKTGVLADLFVSKAAELEDLWRTGKRLVHAPFVFPISKLEFNLYARYNISLSRKFCRFILLDDHHCKRSCPANQFAAIFIVFYLLSTSFQNLCVHEIRHSRSSGCSVENCNKFFEGYGRTVEQTDRQKLIDSIQHDIEMNAIFQANLKLRSIKQADLRPVSADDLVRYAHRISSANSVTAPLTWQQGDPERPFPTDLEMRSGWLSRITGGTEFSAPISTLAHPPVMGSHMVSVDNVHALTLPSQSDVSPVASQKLGPTVCWPSPRSTYMPSPRARLPNTCVSPGCVPPIGQRTVRTPAVHNQAIKRDIGTTVEDAVEVLSSDSSSSSSSDSPS</sequence>
<dbReference type="AlphaFoldDB" id="A0A085N4L8"/>
<protein>
    <recommendedName>
        <fullName evidence="3 8">Mediator of RNA polymerase II transcription subunit 4</fullName>
    </recommendedName>
    <alternativeName>
        <fullName evidence="7 8">Mediator complex subunit 4</fullName>
    </alternativeName>
</protein>
<dbReference type="Proteomes" id="UP000030758">
    <property type="component" value="Unassembled WGS sequence"/>
</dbReference>
<evidence type="ECO:0000256" key="1">
    <source>
        <dbReference type="ARBA" id="ARBA00004123"/>
    </source>
</evidence>
<dbReference type="GO" id="GO:0070847">
    <property type="term" value="C:core mediator complex"/>
    <property type="evidence" value="ECO:0007669"/>
    <property type="project" value="TreeGrafter"/>
</dbReference>
<keyword evidence="8" id="KW-0010">Activator</keyword>
<evidence type="ECO:0000256" key="4">
    <source>
        <dbReference type="ARBA" id="ARBA00023015"/>
    </source>
</evidence>
<evidence type="ECO:0000256" key="2">
    <source>
        <dbReference type="ARBA" id="ARBA00009626"/>
    </source>
</evidence>
<dbReference type="InterPro" id="IPR019258">
    <property type="entry name" value="Mediator_Med4"/>
</dbReference>
<proteinExistence type="inferred from homology"/>
<dbReference type="GO" id="GO:0006357">
    <property type="term" value="P:regulation of transcription by RNA polymerase II"/>
    <property type="evidence" value="ECO:0007669"/>
    <property type="project" value="InterPro"/>
</dbReference>
<keyword evidence="9" id="KW-0472">Membrane</keyword>
<reference evidence="10" key="1">
    <citation type="journal article" date="2014" name="Nat. Genet.">
        <title>Genome and transcriptome of the porcine whipworm Trichuris suis.</title>
        <authorList>
            <person name="Jex A.R."/>
            <person name="Nejsum P."/>
            <person name="Schwarz E.M."/>
            <person name="Hu L."/>
            <person name="Young N.D."/>
            <person name="Hall R.S."/>
            <person name="Korhonen P.K."/>
            <person name="Liao S."/>
            <person name="Thamsborg S."/>
            <person name="Xia J."/>
            <person name="Xu P."/>
            <person name="Wang S."/>
            <person name="Scheerlinck J.P."/>
            <person name="Hofmann A."/>
            <person name="Sternberg P.W."/>
            <person name="Wang J."/>
            <person name="Gasser R.B."/>
        </authorList>
    </citation>
    <scope>NUCLEOTIDE SEQUENCE [LARGE SCALE GENOMIC DNA]</scope>
    <source>
        <strain evidence="10">DCEP-RM93F</strain>
    </source>
</reference>
<evidence type="ECO:0000256" key="3">
    <source>
        <dbReference type="ARBA" id="ARBA00020629"/>
    </source>
</evidence>
<dbReference type="PANTHER" id="PTHR13208:SF2">
    <property type="entry name" value="MEDIATOR OF RNA POLYMERASE II TRANSCRIPTION SUBUNIT 4"/>
    <property type="match status" value="1"/>
</dbReference>